<dbReference type="RefSeq" id="WP_099152872.1">
    <property type="nucleotide sequence ID" value="NZ_PDUD01000029.1"/>
</dbReference>
<reference evidence="2 3" key="1">
    <citation type="submission" date="2017-10" db="EMBL/GenBank/DDBJ databases">
        <title>The draft genome sequence of Lewinella nigricans NBRC 102662.</title>
        <authorList>
            <person name="Wang K."/>
        </authorList>
    </citation>
    <scope>NUCLEOTIDE SEQUENCE [LARGE SCALE GENOMIC DNA]</scope>
    <source>
        <strain evidence="2 3">NBRC 102662</strain>
    </source>
</reference>
<keyword evidence="3" id="KW-1185">Reference proteome</keyword>
<keyword evidence="1" id="KW-0812">Transmembrane</keyword>
<dbReference type="Proteomes" id="UP000223913">
    <property type="component" value="Unassembled WGS sequence"/>
</dbReference>
<dbReference type="PROSITE" id="PS51257">
    <property type="entry name" value="PROKAR_LIPOPROTEIN"/>
    <property type="match status" value="1"/>
</dbReference>
<evidence type="ECO:0000256" key="1">
    <source>
        <dbReference type="SAM" id="Phobius"/>
    </source>
</evidence>
<keyword evidence="1" id="KW-1133">Transmembrane helix</keyword>
<feature type="transmembrane region" description="Helical" evidence="1">
    <location>
        <begin position="7"/>
        <end position="26"/>
    </location>
</feature>
<keyword evidence="1" id="KW-0472">Membrane</keyword>
<proteinExistence type="predicted"/>
<dbReference type="EMBL" id="PDUD01000029">
    <property type="protein sequence ID" value="PHN03839.1"/>
    <property type="molecule type" value="Genomic_DNA"/>
</dbReference>
<name>A0A2D0N6R7_FLAN2</name>
<dbReference type="AlphaFoldDB" id="A0A2D0N6R7"/>
<dbReference type="OrthoDB" id="922982at2"/>
<evidence type="ECO:0008006" key="4">
    <source>
        <dbReference type="Google" id="ProtNLM"/>
    </source>
</evidence>
<evidence type="ECO:0000313" key="2">
    <source>
        <dbReference type="EMBL" id="PHN03839.1"/>
    </source>
</evidence>
<gene>
    <name evidence="2" type="ORF">CRP01_25165</name>
</gene>
<dbReference type="Pfam" id="PF14054">
    <property type="entry name" value="DUF4249"/>
    <property type="match status" value="1"/>
</dbReference>
<sequence length="354" mass="40176">MKQRLHLPIMMFLYLAVMLTGCIEVIDFDTERSGGQLVVDGSVVNGPGPFQLYLGRTANSQRKTIPLEGATVRIFDNEGNSATYVDMSEGQYRIPEQTFSVEIGRTYYLHIELDNGEEYESEREVTPGIYARLDSLNFDFGEIREVNEYGNSIIVPTVNAYVDLSLEQTTPDVFYRFDVDEVYRLSPTDFPDPFGVIPPPCFVYTRPDLSSFTLLNVDANQPRTVSRLQVASARLDNRFDERHYFNVYLRSLTEGAYTFWSQVGQTLSAVGTIFDTPPAPVRGNIYNVNDPGEEVLGYFSAMSSDTIRAFLLPENTPFLPYYQCEYSPAKRDYPPRCLNCLSVPGSSYQKPDYF</sequence>
<evidence type="ECO:0000313" key="3">
    <source>
        <dbReference type="Proteomes" id="UP000223913"/>
    </source>
</evidence>
<dbReference type="InterPro" id="IPR025345">
    <property type="entry name" value="DUF4249"/>
</dbReference>
<organism evidence="2 3">
    <name type="scientific">Flavilitoribacter nigricans (strain ATCC 23147 / DSM 23189 / NBRC 102662 / NCIMB 1420 / SS-2)</name>
    <name type="common">Lewinella nigricans</name>
    <dbReference type="NCBI Taxonomy" id="1122177"/>
    <lineage>
        <taxon>Bacteria</taxon>
        <taxon>Pseudomonadati</taxon>
        <taxon>Bacteroidota</taxon>
        <taxon>Saprospiria</taxon>
        <taxon>Saprospirales</taxon>
        <taxon>Lewinellaceae</taxon>
        <taxon>Flavilitoribacter</taxon>
    </lineage>
</organism>
<protein>
    <recommendedName>
        <fullName evidence="4">DUF4249 domain-containing protein</fullName>
    </recommendedName>
</protein>
<accession>A0A2D0N6R7</accession>
<comment type="caution">
    <text evidence="2">The sequence shown here is derived from an EMBL/GenBank/DDBJ whole genome shotgun (WGS) entry which is preliminary data.</text>
</comment>